<dbReference type="GO" id="GO:0015424">
    <property type="term" value="F:ABC-type amino acid transporter activity"/>
    <property type="evidence" value="ECO:0007669"/>
    <property type="project" value="InterPro"/>
</dbReference>
<dbReference type="AlphaFoldDB" id="A0A9J6NZZ2"/>
<evidence type="ECO:0000256" key="6">
    <source>
        <dbReference type="ARBA" id="ARBA00023136"/>
    </source>
</evidence>
<dbReference type="InterPro" id="IPR027417">
    <property type="entry name" value="P-loop_NTPase"/>
</dbReference>
<accession>A0A9J6NZZ2</accession>
<dbReference type="SUPFAM" id="SSF52540">
    <property type="entry name" value="P-loop containing nucleoside triphosphate hydrolases"/>
    <property type="match status" value="1"/>
</dbReference>
<dbReference type="InterPro" id="IPR003593">
    <property type="entry name" value="AAA+_ATPase"/>
</dbReference>
<evidence type="ECO:0000256" key="5">
    <source>
        <dbReference type="ARBA" id="ARBA00022840"/>
    </source>
</evidence>
<evidence type="ECO:0000259" key="7">
    <source>
        <dbReference type="PROSITE" id="PS50893"/>
    </source>
</evidence>
<keyword evidence="2" id="KW-0813">Transport</keyword>
<proteinExistence type="predicted"/>
<dbReference type="GO" id="GO:0016887">
    <property type="term" value="F:ATP hydrolysis activity"/>
    <property type="evidence" value="ECO:0007669"/>
    <property type="project" value="InterPro"/>
</dbReference>
<evidence type="ECO:0000256" key="1">
    <source>
        <dbReference type="ARBA" id="ARBA00004202"/>
    </source>
</evidence>
<dbReference type="Pfam" id="PF00005">
    <property type="entry name" value="ABC_tran"/>
    <property type="match status" value="1"/>
</dbReference>
<dbReference type="EMBL" id="JAGSOJ010000001">
    <property type="protein sequence ID" value="MCM1989518.1"/>
    <property type="molecule type" value="Genomic_DNA"/>
</dbReference>
<evidence type="ECO:0000256" key="3">
    <source>
        <dbReference type="ARBA" id="ARBA00022475"/>
    </source>
</evidence>
<dbReference type="Gene3D" id="3.40.50.300">
    <property type="entry name" value="P-loop containing nucleotide triphosphate hydrolases"/>
    <property type="match status" value="1"/>
</dbReference>
<keyword evidence="6" id="KW-0472">Membrane</keyword>
<comment type="subcellular location">
    <subcellularLocation>
        <location evidence="1">Cell membrane</location>
        <topology evidence="1">Peripheral membrane protein</topology>
    </subcellularLocation>
</comment>
<name>A0A9J6NZZ2_9CLOT</name>
<keyword evidence="4" id="KW-0547">Nucleotide-binding</keyword>
<dbReference type="InterPro" id="IPR050086">
    <property type="entry name" value="MetN_ABC_transporter-like"/>
</dbReference>
<dbReference type="PANTHER" id="PTHR43166">
    <property type="entry name" value="AMINO ACID IMPORT ATP-BINDING PROTEIN"/>
    <property type="match status" value="1"/>
</dbReference>
<reference evidence="8" key="1">
    <citation type="journal article" date="2021" name="mSystems">
        <title>Bacteria and Archaea Synergistically Convert Glycine Betaine to Biogenic Methane in the Formosa Cold Seep of the South China Sea.</title>
        <authorList>
            <person name="Li L."/>
            <person name="Zhang W."/>
            <person name="Zhang S."/>
            <person name="Song L."/>
            <person name="Sun Q."/>
            <person name="Zhang H."/>
            <person name="Xiang H."/>
            <person name="Dong X."/>
        </authorList>
    </citation>
    <scope>NUCLEOTIDE SEQUENCE</scope>
    <source>
        <strain evidence="8">ZWT</strain>
    </source>
</reference>
<dbReference type="GO" id="GO:0005886">
    <property type="term" value="C:plasma membrane"/>
    <property type="evidence" value="ECO:0007669"/>
    <property type="project" value="UniProtKB-SubCell"/>
</dbReference>
<dbReference type="InterPro" id="IPR003439">
    <property type="entry name" value="ABC_transporter-like_ATP-bd"/>
</dbReference>
<keyword evidence="5 8" id="KW-0067">ATP-binding</keyword>
<dbReference type="GO" id="GO:0005524">
    <property type="term" value="F:ATP binding"/>
    <property type="evidence" value="ECO:0007669"/>
    <property type="project" value="UniProtKB-KW"/>
</dbReference>
<evidence type="ECO:0000313" key="9">
    <source>
        <dbReference type="Proteomes" id="UP001056429"/>
    </source>
</evidence>
<dbReference type="PROSITE" id="PS50893">
    <property type="entry name" value="ABC_TRANSPORTER_2"/>
    <property type="match status" value="1"/>
</dbReference>
<organism evidence="8 9">
    <name type="scientific">Oceanirhabdus seepicola</name>
    <dbReference type="NCBI Taxonomy" id="2828781"/>
    <lineage>
        <taxon>Bacteria</taxon>
        <taxon>Bacillati</taxon>
        <taxon>Bacillota</taxon>
        <taxon>Clostridia</taxon>
        <taxon>Eubacteriales</taxon>
        <taxon>Clostridiaceae</taxon>
        <taxon>Oceanirhabdus</taxon>
    </lineage>
</organism>
<gene>
    <name evidence="8" type="ORF">KDK92_07175</name>
</gene>
<reference evidence="8" key="2">
    <citation type="submission" date="2021-04" db="EMBL/GenBank/DDBJ databases">
        <authorList>
            <person name="Dong X."/>
        </authorList>
    </citation>
    <scope>NUCLEOTIDE SEQUENCE</scope>
    <source>
        <strain evidence="8">ZWT</strain>
    </source>
</reference>
<dbReference type="PANTHER" id="PTHR43166:SF35">
    <property type="entry name" value="L-CYSTINE IMPORT ATP-BINDING PROTEIN TCYN"/>
    <property type="match status" value="1"/>
</dbReference>
<dbReference type="PIRSF" id="PIRSF039085">
    <property type="entry name" value="ABC_ATPase_HisP"/>
    <property type="match status" value="1"/>
</dbReference>
<protein>
    <submittedName>
        <fullName evidence="8">Amino acid ABC transporter ATP-binding protein</fullName>
    </submittedName>
</protein>
<sequence length="248" mass="27672">MIKIIDASKKFGEENVLKGINTCFDSGQVISIVGPSGAGKSTFLRSIIQLEKLDKGMIEVDNKILSLVKNGIDEVSKRSKRELLLKMGMVFQNFNLFPHKSAIENVMEALVVVKKMKENEAREIGEQMLEKVGLFNKCDAFPSQLSGGQKQRVAIARALALQPEVILFDEPTSALDPESIREVVQVIKELAKEKITLIIVTHEKELALGVSQRVLFMEHGKIGFDFNPSEIDTLEDGDRVRNFFRALA</sequence>
<dbReference type="InterPro" id="IPR017871">
    <property type="entry name" value="ABC_transporter-like_CS"/>
</dbReference>
<evidence type="ECO:0000256" key="2">
    <source>
        <dbReference type="ARBA" id="ARBA00022448"/>
    </source>
</evidence>
<dbReference type="RefSeq" id="WP_250858511.1">
    <property type="nucleotide sequence ID" value="NZ_JAGSOJ010000001.1"/>
</dbReference>
<keyword evidence="9" id="KW-1185">Reference proteome</keyword>
<evidence type="ECO:0000256" key="4">
    <source>
        <dbReference type="ARBA" id="ARBA00022741"/>
    </source>
</evidence>
<feature type="domain" description="ABC transporter" evidence="7">
    <location>
        <begin position="2"/>
        <end position="244"/>
    </location>
</feature>
<dbReference type="Proteomes" id="UP001056429">
    <property type="component" value="Unassembled WGS sequence"/>
</dbReference>
<dbReference type="InterPro" id="IPR030679">
    <property type="entry name" value="ABC_ATPase_HisP-typ"/>
</dbReference>
<evidence type="ECO:0000313" key="8">
    <source>
        <dbReference type="EMBL" id="MCM1989518.1"/>
    </source>
</evidence>
<dbReference type="PROSITE" id="PS00211">
    <property type="entry name" value="ABC_TRANSPORTER_1"/>
    <property type="match status" value="1"/>
</dbReference>
<keyword evidence="3" id="KW-1003">Cell membrane</keyword>
<comment type="caution">
    <text evidence="8">The sequence shown here is derived from an EMBL/GenBank/DDBJ whole genome shotgun (WGS) entry which is preliminary data.</text>
</comment>
<dbReference type="SMART" id="SM00382">
    <property type="entry name" value="AAA"/>
    <property type="match status" value="1"/>
</dbReference>